<evidence type="ECO:0000313" key="2">
    <source>
        <dbReference type="EMBL" id="MBO0477731.1"/>
    </source>
</evidence>
<dbReference type="InterPro" id="IPR011051">
    <property type="entry name" value="RmlC_Cupin_sf"/>
</dbReference>
<evidence type="ECO:0000313" key="3">
    <source>
        <dbReference type="Proteomes" id="UP000664857"/>
    </source>
</evidence>
<comment type="caution">
    <text evidence="2">The sequence shown here is derived from an EMBL/GenBank/DDBJ whole genome shotgun (WGS) entry which is preliminary data.</text>
</comment>
<protein>
    <submittedName>
        <fullName evidence="2">Cupin domain-containing protein</fullName>
    </submittedName>
</protein>
<dbReference type="Gene3D" id="2.60.120.10">
    <property type="entry name" value="Jelly Rolls"/>
    <property type="match status" value="1"/>
</dbReference>
<sequence>MKTKEEWINELHLEPHPEGGYYLRTEEATEKINRNSLMRPLYTSIYFLLTKDNPSHLHQLTADEIWYYHDGAPLTVHCLYEDGRYEAIKLGKDIANGERLHFCVPAGTIFGSTVAQEYSLVSCAVVPGFDFADFKLFTQEELLVKYPQHEGLIKHLAFETID</sequence>
<dbReference type="PANTHER" id="PTHR33387">
    <property type="entry name" value="RMLC-LIKE JELLY ROLL FOLD PROTEIN"/>
    <property type="match status" value="1"/>
</dbReference>
<gene>
    <name evidence="2" type="ORF">DOK76_11655</name>
</gene>
<dbReference type="CDD" id="cd06121">
    <property type="entry name" value="cupin_YML079wp"/>
    <property type="match status" value="1"/>
</dbReference>
<keyword evidence="3" id="KW-1185">Reference proteome</keyword>
<dbReference type="RefSeq" id="WP_206967977.1">
    <property type="nucleotide sequence ID" value="NZ_JAFLVX010000034.1"/>
</dbReference>
<dbReference type="InterPro" id="IPR009327">
    <property type="entry name" value="Cupin_DUF985"/>
</dbReference>
<feature type="domain" description="DUF985" evidence="1">
    <location>
        <begin position="5"/>
        <end position="136"/>
    </location>
</feature>
<dbReference type="InterPro" id="IPR039935">
    <property type="entry name" value="YML079W-like"/>
</dbReference>
<name>A0ABS3HVM8_9ENTE</name>
<proteinExistence type="predicted"/>
<dbReference type="Proteomes" id="UP000664857">
    <property type="component" value="Unassembled WGS sequence"/>
</dbReference>
<accession>A0ABS3HVM8</accession>
<dbReference type="Pfam" id="PF06172">
    <property type="entry name" value="Cupin_5"/>
    <property type="match status" value="1"/>
</dbReference>
<dbReference type="EMBL" id="JAFLVX010000034">
    <property type="protein sequence ID" value="MBO0477731.1"/>
    <property type="molecule type" value="Genomic_DNA"/>
</dbReference>
<dbReference type="PANTHER" id="PTHR33387:SF3">
    <property type="entry name" value="DUF985 DOMAIN-CONTAINING PROTEIN"/>
    <property type="match status" value="1"/>
</dbReference>
<organism evidence="2 3">
    <name type="scientific">Candidatus Vagococcus giribetii</name>
    <dbReference type="NCBI Taxonomy" id="2230876"/>
    <lineage>
        <taxon>Bacteria</taxon>
        <taxon>Bacillati</taxon>
        <taxon>Bacillota</taxon>
        <taxon>Bacilli</taxon>
        <taxon>Lactobacillales</taxon>
        <taxon>Enterococcaceae</taxon>
        <taxon>Vagococcus</taxon>
    </lineage>
</organism>
<dbReference type="InterPro" id="IPR014710">
    <property type="entry name" value="RmlC-like_jellyroll"/>
</dbReference>
<reference evidence="2 3" key="1">
    <citation type="submission" date="2021-03" db="EMBL/GenBank/DDBJ databases">
        <title>Enterococcal diversity collection.</title>
        <authorList>
            <person name="Gilmore M.S."/>
            <person name="Schwartzman J."/>
            <person name="Van Tyne D."/>
            <person name="Martin M."/>
            <person name="Earl A.M."/>
            <person name="Manson A.L."/>
            <person name="Straub T."/>
            <person name="Salamzade R."/>
            <person name="Saavedra J."/>
            <person name="Lebreton F."/>
            <person name="Prichula J."/>
            <person name="Schaufler K."/>
            <person name="Gaca A."/>
            <person name="Sgardioli B."/>
            <person name="Wagenaar J."/>
            <person name="Strong T."/>
        </authorList>
    </citation>
    <scope>NUCLEOTIDE SEQUENCE [LARGE SCALE GENOMIC DNA]</scope>
    <source>
        <strain evidence="2 3">DIV0080</strain>
    </source>
</reference>
<dbReference type="SUPFAM" id="SSF51182">
    <property type="entry name" value="RmlC-like cupins"/>
    <property type="match status" value="1"/>
</dbReference>
<evidence type="ECO:0000259" key="1">
    <source>
        <dbReference type="Pfam" id="PF06172"/>
    </source>
</evidence>